<dbReference type="EMBL" id="JADCUA010000005">
    <property type="protein sequence ID" value="KAH9840004.1"/>
    <property type="molecule type" value="Genomic_DNA"/>
</dbReference>
<reference evidence="7 8" key="1">
    <citation type="journal article" date="2021" name="Environ. Microbiol.">
        <title>Gene family expansions and transcriptome signatures uncover fungal adaptations to wood decay.</title>
        <authorList>
            <person name="Hage H."/>
            <person name="Miyauchi S."/>
            <person name="Viragh M."/>
            <person name="Drula E."/>
            <person name="Min B."/>
            <person name="Chaduli D."/>
            <person name="Navarro D."/>
            <person name="Favel A."/>
            <person name="Norest M."/>
            <person name="Lesage-Meessen L."/>
            <person name="Balint B."/>
            <person name="Merenyi Z."/>
            <person name="de Eugenio L."/>
            <person name="Morin E."/>
            <person name="Martinez A.T."/>
            <person name="Baldrian P."/>
            <person name="Stursova M."/>
            <person name="Martinez M.J."/>
            <person name="Novotny C."/>
            <person name="Magnuson J.K."/>
            <person name="Spatafora J.W."/>
            <person name="Maurice S."/>
            <person name="Pangilinan J."/>
            <person name="Andreopoulos W."/>
            <person name="LaButti K."/>
            <person name="Hundley H."/>
            <person name="Na H."/>
            <person name="Kuo A."/>
            <person name="Barry K."/>
            <person name="Lipzen A."/>
            <person name="Henrissat B."/>
            <person name="Riley R."/>
            <person name="Ahrendt S."/>
            <person name="Nagy L.G."/>
            <person name="Grigoriev I.V."/>
            <person name="Martin F."/>
            <person name="Rosso M.N."/>
        </authorList>
    </citation>
    <scope>NUCLEOTIDE SEQUENCE [LARGE SCALE GENOMIC DNA]</scope>
    <source>
        <strain evidence="7 8">CIRM-BRFM 1785</strain>
    </source>
</reference>
<evidence type="ECO:0000313" key="8">
    <source>
        <dbReference type="Proteomes" id="UP000814176"/>
    </source>
</evidence>
<evidence type="ECO:0000256" key="1">
    <source>
        <dbReference type="ARBA" id="ARBA00004141"/>
    </source>
</evidence>
<proteinExistence type="inferred from homology"/>
<dbReference type="PANTHER" id="PTHR22779:SF6">
    <property type="entry name" value="SD17342P"/>
    <property type="match status" value="1"/>
</dbReference>
<keyword evidence="5 6" id="KW-0472">Membrane</keyword>
<feature type="transmembrane region" description="Helical" evidence="6">
    <location>
        <begin position="44"/>
        <end position="66"/>
    </location>
</feature>
<sequence length="211" mass="23764">MSTEPSWPSLYNWAIEVFPIEGKLPVQPEGVYLYDRNEIFRFTLYWTLVFYTPAYILCASYAFLNLTFPPTRIPRRTPRTRSRPSFGMPFPSSYFPPAPTVTGIEIPLMEAAPKRVPGNTQTQAILAHRYRALFKPNERRSRLAFALLVFLAFATFSVAGAVVGSAIIGYILAAVFQAGHYNMSTWMPFLAGLLQTLVGLLGLWPSVIDFI</sequence>
<keyword evidence="8" id="KW-1185">Reference proteome</keyword>
<gene>
    <name evidence="7" type="ORF">C8Q71DRAFT_473368</name>
</gene>
<dbReference type="InterPro" id="IPR019334">
    <property type="entry name" value="TMEM170A/B/YPR153W-like"/>
</dbReference>
<feature type="transmembrane region" description="Helical" evidence="6">
    <location>
        <begin position="143"/>
        <end position="173"/>
    </location>
</feature>
<dbReference type="Pfam" id="PF10190">
    <property type="entry name" value="Tmemb_170"/>
    <property type="match status" value="1"/>
</dbReference>
<name>A0ABQ8KNJ6_9APHY</name>
<evidence type="ECO:0000256" key="5">
    <source>
        <dbReference type="ARBA" id="ARBA00023136"/>
    </source>
</evidence>
<accession>A0ABQ8KNJ6</accession>
<keyword evidence="3 6" id="KW-0812">Transmembrane</keyword>
<comment type="similarity">
    <text evidence="2">Belongs to the TMEM170 family.</text>
</comment>
<evidence type="ECO:0000256" key="3">
    <source>
        <dbReference type="ARBA" id="ARBA00022692"/>
    </source>
</evidence>
<evidence type="ECO:0008006" key="9">
    <source>
        <dbReference type="Google" id="ProtNLM"/>
    </source>
</evidence>
<protein>
    <recommendedName>
        <fullName evidence="9">Integral membrane protein</fullName>
    </recommendedName>
</protein>
<dbReference type="PANTHER" id="PTHR22779">
    <property type="entry name" value="SD17342P"/>
    <property type="match status" value="1"/>
</dbReference>
<evidence type="ECO:0000256" key="4">
    <source>
        <dbReference type="ARBA" id="ARBA00022989"/>
    </source>
</evidence>
<comment type="caution">
    <text evidence="7">The sequence shown here is derived from an EMBL/GenBank/DDBJ whole genome shotgun (WGS) entry which is preliminary data.</text>
</comment>
<dbReference type="GeneID" id="71999500"/>
<feature type="transmembrane region" description="Helical" evidence="6">
    <location>
        <begin position="185"/>
        <end position="204"/>
    </location>
</feature>
<evidence type="ECO:0000313" key="7">
    <source>
        <dbReference type="EMBL" id="KAH9840004.1"/>
    </source>
</evidence>
<evidence type="ECO:0000256" key="2">
    <source>
        <dbReference type="ARBA" id="ARBA00006325"/>
    </source>
</evidence>
<comment type="subcellular location">
    <subcellularLocation>
        <location evidence="1">Membrane</location>
        <topology evidence="1">Multi-pass membrane protein</topology>
    </subcellularLocation>
</comment>
<dbReference type="RefSeq" id="XP_047781654.1">
    <property type="nucleotide sequence ID" value="XM_047918768.1"/>
</dbReference>
<keyword evidence="4 6" id="KW-1133">Transmembrane helix</keyword>
<evidence type="ECO:0000256" key="6">
    <source>
        <dbReference type="SAM" id="Phobius"/>
    </source>
</evidence>
<dbReference type="Proteomes" id="UP000814176">
    <property type="component" value="Unassembled WGS sequence"/>
</dbReference>
<organism evidence="7 8">
    <name type="scientific">Rhodofomes roseus</name>
    <dbReference type="NCBI Taxonomy" id="34475"/>
    <lineage>
        <taxon>Eukaryota</taxon>
        <taxon>Fungi</taxon>
        <taxon>Dikarya</taxon>
        <taxon>Basidiomycota</taxon>
        <taxon>Agaricomycotina</taxon>
        <taxon>Agaricomycetes</taxon>
        <taxon>Polyporales</taxon>
        <taxon>Rhodofomes</taxon>
    </lineage>
</organism>